<dbReference type="EMBL" id="LK934641">
    <property type="protein sequence ID" value="CDU19684.1"/>
    <property type="molecule type" value="Genomic_DNA"/>
</dbReference>
<reference evidence="5 6" key="1">
    <citation type="journal article" date="2014" name="BMC Biol.">
        <title>A comprehensive evaluation of rodent malaria parasite genomes and gene expression.</title>
        <authorList>
            <person name="Otto T.D."/>
            <person name="Bohme U."/>
            <person name="Jackson A.P."/>
            <person name="Hunt M."/>
            <person name="Franke-Fayard B."/>
            <person name="Hoeijmakers W.A."/>
            <person name="Religa A.A."/>
            <person name="Robertson L."/>
            <person name="Sanders M."/>
            <person name="Ogun S.A."/>
            <person name="Cunningham D."/>
            <person name="Erhart A."/>
            <person name="Billker O."/>
            <person name="Khan S.M."/>
            <person name="Stunnenberg H.G."/>
            <person name="Langhorne J."/>
            <person name="Holder A.A."/>
            <person name="Waters A.P."/>
            <person name="Newbold C.I."/>
            <person name="Pain A."/>
            <person name="Berriman M."/>
            <person name="Janse C.J."/>
        </authorList>
    </citation>
    <scope>NUCLEOTIDE SEQUENCE [LARGE SCALE GENOMIC DNA]</scope>
    <source>
        <strain evidence="4 5">17X</strain>
        <strain evidence="3 6">YM</strain>
    </source>
</reference>
<reference evidence="4" key="2">
    <citation type="submission" date="2014-05" db="EMBL/GenBank/DDBJ databases">
        <authorList>
            <person name="Aslett M.A."/>
            <person name="De Silva N."/>
        </authorList>
    </citation>
    <scope>NUCLEOTIDE SEQUENCE</scope>
    <source>
        <strain evidence="4">17X</strain>
    </source>
</reference>
<dbReference type="PANTHER" id="PTHR12875">
    <property type="entry name" value="GOLGI TO ER TRAFFIC PROTEIN 4 HOMOLOG"/>
    <property type="match status" value="1"/>
</dbReference>
<comment type="similarity">
    <text evidence="1">Belongs to the GET4 family.</text>
</comment>
<dbReference type="VEuPathDB" id="PlasmoDB:PY17X_1306300"/>
<reference evidence="4" key="4">
    <citation type="submission" date="2019-05" db="EMBL/GenBank/DDBJ databases">
        <authorList>
            <consortium name="Pathogen Informatics"/>
        </authorList>
    </citation>
    <scope>NUCLEOTIDE SEQUENCE</scope>
    <source>
        <strain evidence="4">17X</strain>
    </source>
</reference>
<dbReference type="VEuPathDB" id="PlasmoDB:PY00666"/>
<reference evidence="3" key="3">
    <citation type="submission" date="2014-05" db="EMBL/GenBank/DDBJ databases">
        <authorList>
            <person name="Aslett A.Martin."/>
            <person name="De Silva Nishadi"/>
        </authorList>
    </citation>
    <scope>NUCLEOTIDE SEQUENCE</scope>
    <source>
        <strain evidence="3">YM</strain>
    </source>
</reference>
<dbReference type="Proteomes" id="UP000072874">
    <property type="component" value="Chromosome 13"/>
</dbReference>
<evidence type="ECO:0000313" key="6">
    <source>
        <dbReference type="Proteomes" id="UP000072904"/>
    </source>
</evidence>
<evidence type="ECO:0000313" key="5">
    <source>
        <dbReference type="Proteomes" id="UP000072874"/>
    </source>
</evidence>
<gene>
    <name evidence="4" type="ORF">PY17X_1306300</name>
    <name evidence="3" type="ORF">PYYM_1303300</name>
</gene>
<dbReference type="PANTHER" id="PTHR12875:SF0">
    <property type="entry name" value="GOLGI TO ER TRAFFIC PROTEIN 4 HOMOLOG"/>
    <property type="match status" value="1"/>
</dbReference>
<protein>
    <submittedName>
        <fullName evidence="3">Uncharacterized protein</fullName>
    </submittedName>
</protein>
<accession>A0A077YC54</accession>
<dbReference type="RefSeq" id="XP_726152.2">
    <property type="nucleotide sequence ID" value="XM_721059.2"/>
</dbReference>
<dbReference type="AlphaFoldDB" id="A0A077YC54"/>
<dbReference type="VEuPathDB" id="PlasmoDB:PYYM_1303300"/>
<dbReference type="GeneID" id="3791492"/>
<dbReference type="GO" id="GO:0045048">
    <property type="term" value="P:protein insertion into ER membrane"/>
    <property type="evidence" value="ECO:0007669"/>
    <property type="project" value="InterPro"/>
</dbReference>
<evidence type="ECO:0000313" key="4">
    <source>
        <dbReference type="EMBL" id="VTZ80441.1"/>
    </source>
</evidence>
<dbReference type="Pfam" id="PF04190">
    <property type="entry name" value="GET4"/>
    <property type="match status" value="1"/>
</dbReference>
<feature type="region of interest" description="Disordered" evidence="2">
    <location>
        <begin position="1"/>
        <end position="21"/>
    </location>
</feature>
<sequence length="298" mass="35665">MMESEHQSTENAAEKSIKEKTSKDKLAKEKLAKEKIGKGLYYEAHQLIKSIINRKLQKDQLASCLNIIFYFSLKFANVKQYVLLCDLMYQCCVILTENNIEFDIYYADKIIEIFKKCPPNSTEEKYKFMNKCILWSTDDDNIFGYLEFHRAMGNSYFEDKKYSLAHNHYLYLDDNKMLYNIISFWRKEAYPSEYNFFILRTTLCLLVLYKIEQALDLIENFEKNLDKKDVPLPVQVAYLITCSCLYKNELLYEDIKYKYRLILNYDPKFQKYIQMIDDDIFKKKKNDFLSIFQNMFGG</sequence>
<dbReference type="Gene3D" id="1.25.40.10">
    <property type="entry name" value="Tetratricopeptide repeat domain"/>
    <property type="match status" value="1"/>
</dbReference>
<evidence type="ECO:0000313" key="3">
    <source>
        <dbReference type="EMBL" id="CDU19684.1"/>
    </source>
</evidence>
<dbReference type="Proteomes" id="UP000072904">
    <property type="component" value="Chromosome 13"/>
</dbReference>
<dbReference type="InterPro" id="IPR007317">
    <property type="entry name" value="GET4"/>
</dbReference>
<evidence type="ECO:0000256" key="2">
    <source>
        <dbReference type="SAM" id="MobiDB-lite"/>
    </source>
</evidence>
<dbReference type="EMBL" id="LM993667">
    <property type="protein sequence ID" value="VTZ80441.1"/>
    <property type="molecule type" value="Genomic_DNA"/>
</dbReference>
<dbReference type="OMA" id="IFKKCPP"/>
<dbReference type="InterPro" id="IPR011990">
    <property type="entry name" value="TPR-like_helical_dom_sf"/>
</dbReference>
<evidence type="ECO:0000256" key="1">
    <source>
        <dbReference type="ARBA" id="ARBA00005351"/>
    </source>
</evidence>
<dbReference type="VEuPathDB" id="PlasmoDB:Py17XNL_001302930"/>
<dbReference type="KEGG" id="pyo:PY17X_1306300"/>
<dbReference type="OrthoDB" id="10252405at2759"/>
<dbReference type="GO" id="GO:0005829">
    <property type="term" value="C:cytosol"/>
    <property type="evidence" value="ECO:0007669"/>
    <property type="project" value="TreeGrafter"/>
</dbReference>
<organism evidence="3 6">
    <name type="scientific">Plasmodium yoelii</name>
    <dbReference type="NCBI Taxonomy" id="5861"/>
    <lineage>
        <taxon>Eukaryota</taxon>
        <taxon>Sar</taxon>
        <taxon>Alveolata</taxon>
        <taxon>Apicomplexa</taxon>
        <taxon>Aconoidasida</taxon>
        <taxon>Haemosporida</taxon>
        <taxon>Plasmodiidae</taxon>
        <taxon>Plasmodium</taxon>
        <taxon>Plasmodium (Vinckeia)</taxon>
    </lineage>
</organism>
<name>A0A077YC54_PLAYE</name>
<proteinExistence type="inferred from homology"/>